<organism evidence="2 3">
    <name type="scientific">Butyrivibrio hungatei</name>
    <dbReference type="NCBI Taxonomy" id="185008"/>
    <lineage>
        <taxon>Bacteria</taxon>
        <taxon>Bacillati</taxon>
        <taxon>Bacillota</taxon>
        <taxon>Clostridia</taxon>
        <taxon>Lachnospirales</taxon>
        <taxon>Lachnospiraceae</taxon>
        <taxon>Butyrivibrio</taxon>
    </lineage>
</organism>
<evidence type="ECO:0008006" key="4">
    <source>
        <dbReference type="Google" id="ProtNLM"/>
    </source>
</evidence>
<evidence type="ECO:0000313" key="3">
    <source>
        <dbReference type="Proteomes" id="UP000179284"/>
    </source>
</evidence>
<keyword evidence="3" id="KW-1185">Reference proteome</keyword>
<dbReference type="Proteomes" id="UP000179284">
    <property type="component" value="Chromosome I"/>
</dbReference>
<evidence type="ECO:0000256" key="1">
    <source>
        <dbReference type="SAM" id="Phobius"/>
    </source>
</evidence>
<reference evidence="3" key="1">
    <citation type="submission" date="2016-10" db="EMBL/GenBank/DDBJ databases">
        <title>The complete genome sequence of the rumen bacterium Butyrivibrio hungatei MB2003.</title>
        <authorList>
            <person name="Palevich N."/>
            <person name="Kelly W.J."/>
            <person name="Leahy S.C."/>
            <person name="Altermann E."/>
            <person name="Rakonjac J."/>
            <person name="Attwood G.T."/>
        </authorList>
    </citation>
    <scope>NUCLEOTIDE SEQUENCE [LARGE SCALE GENOMIC DNA]</scope>
    <source>
        <strain evidence="3">MB2003</strain>
    </source>
</reference>
<dbReference type="PROSITE" id="PS51257">
    <property type="entry name" value="PROKAR_LIPOPROTEIN"/>
    <property type="match status" value="1"/>
</dbReference>
<dbReference type="AlphaFoldDB" id="A0A1D9P534"/>
<dbReference type="EMBL" id="CP017831">
    <property type="protein sequence ID" value="AOZ97593.1"/>
    <property type="molecule type" value="Genomic_DNA"/>
</dbReference>
<accession>A0A1D9P534</accession>
<dbReference type="KEGG" id="bhu:bhn_I2561"/>
<dbReference type="InterPro" id="IPR016907">
    <property type="entry name" value="UCP029033"/>
</dbReference>
<keyword evidence="1" id="KW-0472">Membrane</keyword>
<evidence type="ECO:0000313" key="2">
    <source>
        <dbReference type="EMBL" id="AOZ97593.1"/>
    </source>
</evidence>
<name>A0A1D9P534_9FIRM</name>
<gene>
    <name evidence="2" type="ORF">bhn_I2561</name>
</gene>
<sequence length="249" mass="27033">MEQKKTSPVNALIIGLCIVVSCVSLAIGLAHFRSESSHVITATGSASVDFEADIIIWRGSFSAVAYTSQDAYSKIKQDAELVKNYLTSNGVTDEEIVFNSVDISRTYRDVYDVNGNYVGSEADGYQLTQDVTVSSSNLDNIEKVSRDISSLLDQGVELSSGAPEYYYSDLDALKLDLIDKASINAKDRIDIVAKNSGAKLGKLKNSSLGVFQITAKNSGTSSYSYDGAFDTSSRYKTATITVKLEYDLR</sequence>
<dbReference type="PANTHER" id="PTHR34387:SF2">
    <property type="entry name" value="SLR1258 PROTEIN"/>
    <property type="match status" value="1"/>
</dbReference>
<dbReference type="GO" id="GO:0006974">
    <property type="term" value="P:DNA damage response"/>
    <property type="evidence" value="ECO:0007669"/>
    <property type="project" value="TreeGrafter"/>
</dbReference>
<keyword evidence="1" id="KW-1133">Transmembrane helix</keyword>
<dbReference type="Pfam" id="PF04402">
    <property type="entry name" value="SIMPL"/>
    <property type="match status" value="1"/>
</dbReference>
<dbReference type="RefSeq" id="WP_071177179.1">
    <property type="nucleotide sequence ID" value="NZ_CP017831.1"/>
</dbReference>
<dbReference type="PANTHER" id="PTHR34387">
    <property type="entry name" value="SLR1258 PROTEIN"/>
    <property type="match status" value="1"/>
</dbReference>
<feature type="transmembrane region" description="Helical" evidence="1">
    <location>
        <begin position="12"/>
        <end position="32"/>
    </location>
</feature>
<keyword evidence="1" id="KW-0812">Transmembrane</keyword>
<dbReference type="InterPro" id="IPR052022">
    <property type="entry name" value="26kDa_periplasmic_antigen"/>
</dbReference>
<dbReference type="PIRSF" id="PIRSF029033">
    <property type="entry name" value="UCP029033"/>
    <property type="match status" value="1"/>
</dbReference>
<dbReference type="OrthoDB" id="9785289at2"/>
<protein>
    <recommendedName>
        <fullName evidence="4">SIMPL domain-containing protein</fullName>
    </recommendedName>
</protein>
<dbReference type="InterPro" id="IPR007497">
    <property type="entry name" value="SIMPL/DUF541"/>
</dbReference>
<proteinExistence type="predicted"/>
<dbReference type="Gene3D" id="3.30.70.2970">
    <property type="entry name" value="Protein of unknown function (DUF541), domain 2"/>
    <property type="match status" value="1"/>
</dbReference>